<comment type="caution">
    <text evidence="1">The sequence shown here is derived from an EMBL/GenBank/DDBJ whole genome shotgun (WGS) entry which is preliminary data.</text>
</comment>
<reference evidence="1 2" key="1">
    <citation type="submission" date="2019-12" db="EMBL/GenBank/DDBJ databases">
        <title>Chromosome-level assembly of the Caenorhabditis remanei genome.</title>
        <authorList>
            <person name="Teterina A.A."/>
            <person name="Willis J.H."/>
            <person name="Phillips P.C."/>
        </authorList>
    </citation>
    <scope>NUCLEOTIDE SEQUENCE [LARGE SCALE GENOMIC DNA]</scope>
    <source>
        <strain evidence="1 2">PX506</strain>
        <tissue evidence="1">Whole organism</tissue>
    </source>
</reference>
<gene>
    <name evidence="1" type="ORF">GCK72_023937</name>
</gene>
<dbReference type="EMBL" id="WUAV01000006">
    <property type="protein sequence ID" value="KAF1747475.1"/>
    <property type="molecule type" value="Genomic_DNA"/>
</dbReference>
<proteinExistence type="predicted"/>
<name>A0A6A5FY74_CAERE</name>
<evidence type="ECO:0000313" key="2">
    <source>
        <dbReference type="Proteomes" id="UP000483820"/>
    </source>
</evidence>
<dbReference type="CTD" id="9822504"/>
<evidence type="ECO:0000313" key="1">
    <source>
        <dbReference type="EMBL" id="KAF1747475.1"/>
    </source>
</evidence>
<dbReference type="RefSeq" id="XP_003118176.2">
    <property type="nucleotide sequence ID" value="XM_003118128.2"/>
</dbReference>
<dbReference type="GeneID" id="9822504"/>
<protein>
    <submittedName>
        <fullName evidence="1">Uncharacterized protein</fullName>
    </submittedName>
</protein>
<dbReference type="AlphaFoldDB" id="A0A6A5FY74"/>
<organism evidence="1 2">
    <name type="scientific">Caenorhabditis remanei</name>
    <name type="common">Caenorhabditis vulgaris</name>
    <dbReference type="NCBI Taxonomy" id="31234"/>
    <lineage>
        <taxon>Eukaryota</taxon>
        <taxon>Metazoa</taxon>
        <taxon>Ecdysozoa</taxon>
        <taxon>Nematoda</taxon>
        <taxon>Chromadorea</taxon>
        <taxon>Rhabditida</taxon>
        <taxon>Rhabditina</taxon>
        <taxon>Rhabditomorpha</taxon>
        <taxon>Rhabditoidea</taxon>
        <taxon>Rhabditidae</taxon>
        <taxon>Peloderinae</taxon>
        <taxon>Caenorhabditis</taxon>
    </lineage>
</organism>
<accession>A0A6A5FY74</accession>
<dbReference type="KEGG" id="crq:GCK72_023937"/>
<sequence length="353" mass="40776">MTNDGRPDYSSMSYGQLRRFLDFSKKEIGNFCLETINYLDNFDEDGQHGEDLNERIRLEDQLTDMTAKNARIRILLLEYYQRDKEENLEEAFEAAILALKTIYDANVAPEIKKFCFVKTELFQNYIKLFRKEMAAKKKEIYKIRKVSYKSKRIYLENLLKRNGNCANLESYNENQLRIIQQQIKYAEIKTNIYEEWISIDACKEKMDGLKRTKSATLAVLWKQVFSGPVETLRQTASLTNLEIMKICDYCELTAPGYRFIHMYKPAVSQVFYDCVINKNINFHANPFAVESGLNNGCGISLSAAHSLTHNSPLEPNIVEPGPSTSTATDSGRNLHQCLDSNTNILENFFDLTY</sequence>
<dbReference type="Proteomes" id="UP000483820">
    <property type="component" value="Chromosome X"/>
</dbReference>